<dbReference type="Proteomes" id="UP000315522">
    <property type="component" value="Unassembled WGS sequence"/>
</dbReference>
<evidence type="ECO:0000313" key="5">
    <source>
        <dbReference type="Proteomes" id="UP000315522"/>
    </source>
</evidence>
<feature type="region of interest" description="Disordered" evidence="1">
    <location>
        <begin position="485"/>
        <end position="505"/>
    </location>
</feature>
<keyword evidence="2" id="KW-0812">Transmembrane</keyword>
<evidence type="ECO:0000259" key="3">
    <source>
        <dbReference type="Pfam" id="PF02893"/>
    </source>
</evidence>
<evidence type="ECO:0000256" key="2">
    <source>
        <dbReference type="SAM" id="Phobius"/>
    </source>
</evidence>
<evidence type="ECO:0000256" key="1">
    <source>
        <dbReference type="SAM" id="MobiDB-lite"/>
    </source>
</evidence>
<organism evidence="4 5">
    <name type="scientific">Lachnellula willkommii</name>
    <dbReference type="NCBI Taxonomy" id="215461"/>
    <lineage>
        <taxon>Eukaryota</taxon>
        <taxon>Fungi</taxon>
        <taxon>Dikarya</taxon>
        <taxon>Ascomycota</taxon>
        <taxon>Pezizomycotina</taxon>
        <taxon>Leotiomycetes</taxon>
        <taxon>Helotiales</taxon>
        <taxon>Lachnaceae</taxon>
        <taxon>Lachnellula</taxon>
    </lineage>
</organism>
<name>A0A559MJS1_9HELO</name>
<feature type="region of interest" description="Disordered" evidence="1">
    <location>
        <begin position="1"/>
        <end position="31"/>
    </location>
</feature>
<sequence>MLHHGPSDEVQPDTSTPDIATNKHTLQRVRGKVKTVAKRVLNIDSPEHEDVDKTPYAEAVEELNDSPAFNTSNLLNKSRKGSSRVPEKVIAFLQATVNAVVDPKETIKSGATRKTAGKIAKSHPYLSRQADLEFLQAHDDLARAQDTQSSNIDEVGSAQRDEDVDDCEEHVQALENKRHNMRVAWITSRHVQRVRVVDPLPPPFPDDRFFEEKDDCGFPAFNWGKWIAYKLLIGSHQFTAQYVDDFEELPFDIDTLRRYVERFIVVSAPLQTFVLDVRRIYRWEDPVRTSKWMALYFFCWYISHIMTFIYGYIICCVVLNYYYPTSLAELRAEIERSIDRGATALKAGEMMDQHGSKDWLAPLIDQLGPVFQVYVGDLVNTLESVNNFYHFRSPAASFALLFLLATVFLICAIGNSKFAMKVLWFIIGMTFFVCWPISSLYPRYRLLVSPLKWLFWDIPTHAEWSFQYLHERCAVAREAILSKPSDHNSVRTGSKPSNNSDSESFYSSHSVPFDEEIDIMSFGCTYLHLPGRFIISTTAIRFTSSAPLSYQSFHKPYSSLVEISKRQSRSSILSPLAKITTGTDKLELWFNHAGASSGMHGMGDMGSATPVLLENMRDRDKAFNAVIGFSGLRWQHLQKERQTVDVKQRGGRSNQP</sequence>
<gene>
    <name evidence="4" type="ORF">LAWI1_G006429</name>
</gene>
<feature type="compositionally biased region" description="Polar residues" evidence="1">
    <location>
        <begin position="12"/>
        <end position="24"/>
    </location>
</feature>
<feature type="transmembrane region" description="Helical" evidence="2">
    <location>
        <begin position="395"/>
        <end position="415"/>
    </location>
</feature>
<feature type="transmembrane region" description="Helical" evidence="2">
    <location>
        <begin position="298"/>
        <end position="323"/>
    </location>
</feature>
<accession>A0A559MJS1</accession>
<dbReference type="PANTHER" id="PTHR37402">
    <property type="entry name" value="GRAM DOMAIN-CONTAINING PROTEIN 4"/>
    <property type="match status" value="1"/>
</dbReference>
<comment type="caution">
    <text evidence="4">The sequence shown here is derived from an EMBL/GenBank/DDBJ whole genome shotgun (WGS) entry which is preliminary data.</text>
</comment>
<dbReference type="InterPro" id="IPR037847">
    <property type="entry name" value="GRAMDC4"/>
</dbReference>
<keyword evidence="2" id="KW-1133">Transmembrane helix</keyword>
<feature type="domain" description="GRAM" evidence="3">
    <location>
        <begin position="514"/>
        <end position="600"/>
    </location>
</feature>
<proteinExistence type="predicted"/>
<dbReference type="GO" id="GO:0006915">
    <property type="term" value="P:apoptotic process"/>
    <property type="evidence" value="ECO:0007669"/>
    <property type="project" value="InterPro"/>
</dbReference>
<dbReference type="PANTHER" id="PTHR37402:SF1">
    <property type="entry name" value="GRAM DOMAIN-CONTAINING PROTEIN 4"/>
    <property type="match status" value="1"/>
</dbReference>
<feature type="transmembrane region" description="Helical" evidence="2">
    <location>
        <begin position="422"/>
        <end position="441"/>
    </location>
</feature>
<keyword evidence="5" id="KW-1185">Reference proteome</keyword>
<dbReference type="AlphaFoldDB" id="A0A559MJS1"/>
<reference evidence="4 5" key="1">
    <citation type="submission" date="2018-05" db="EMBL/GenBank/DDBJ databases">
        <title>Genome sequencing and assembly of the regulated plant pathogen Lachnellula willkommii and related sister species for the development of diagnostic species identification markers.</title>
        <authorList>
            <person name="Giroux E."/>
            <person name="Bilodeau G."/>
        </authorList>
    </citation>
    <scope>NUCLEOTIDE SEQUENCE [LARGE SCALE GENOMIC DNA]</scope>
    <source>
        <strain evidence="4 5">CBS 172.35</strain>
    </source>
</reference>
<protein>
    <recommendedName>
        <fullName evidence="3">GRAM domain-containing protein</fullName>
    </recommendedName>
</protein>
<dbReference type="EMBL" id="QGML01000170">
    <property type="protein sequence ID" value="TVY93204.1"/>
    <property type="molecule type" value="Genomic_DNA"/>
</dbReference>
<dbReference type="InterPro" id="IPR004182">
    <property type="entry name" value="GRAM"/>
</dbReference>
<keyword evidence="2" id="KW-0472">Membrane</keyword>
<dbReference type="Pfam" id="PF02893">
    <property type="entry name" value="GRAM"/>
    <property type="match status" value="1"/>
</dbReference>
<evidence type="ECO:0000313" key="4">
    <source>
        <dbReference type="EMBL" id="TVY93204.1"/>
    </source>
</evidence>